<feature type="domain" description="DUF1618" evidence="2">
    <location>
        <begin position="238"/>
        <end position="363"/>
    </location>
</feature>
<dbReference type="AlphaFoldDB" id="A0A835EUJ2"/>
<evidence type="ECO:0000256" key="1">
    <source>
        <dbReference type="SAM" id="MobiDB-lite"/>
    </source>
</evidence>
<dbReference type="GO" id="GO:0003676">
    <property type="term" value="F:nucleic acid binding"/>
    <property type="evidence" value="ECO:0007669"/>
    <property type="project" value="InterPro"/>
</dbReference>
<proteinExistence type="predicted"/>
<dbReference type="PANTHER" id="PTHR33086:SF73">
    <property type="entry name" value="OS01G0245901 PROTEIN"/>
    <property type="match status" value="1"/>
</dbReference>
<accession>A0A835EUJ2</accession>
<reference evidence="3" key="1">
    <citation type="submission" date="2020-07" db="EMBL/GenBank/DDBJ databases">
        <title>Genome sequence and genetic diversity analysis of an under-domesticated orphan crop, white fonio (Digitaria exilis).</title>
        <authorList>
            <person name="Bennetzen J.L."/>
            <person name="Chen S."/>
            <person name="Ma X."/>
            <person name="Wang X."/>
            <person name="Yssel A.E.J."/>
            <person name="Chaluvadi S.R."/>
            <person name="Johnson M."/>
            <person name="Gangashetty P."/>
            <person name="Hamidou F."/>
            <person name="Sanogo M.D."/>
            <person name="Zwaenepoel A."/>
            <person name="Wallace J."/>
            <person name="Van De Peer Y."/>
            <person name="Van Deynze A."/>
        </authorList>
    </citation>
    <scope>NUCLEOTIDE SEQUENCE</scope>
    <source>
        <tissue evidence="3">Leaves</tissue>
    </source>
</reference>
<sequence length="632" mass="69251">MEKQFHRSTSPYLASAPSPASFLASGSLEPPWLIIGRYVRVAAMEAQAAVDAEPVMEAQAEEMAAVDAEPAMEAQAAVDAEPAMEAQAAVDAEPAMEAQAEEMAVVDAEPQAAEDVVDAAHAMAVPDFTLLVARRPETTVLAAGRAEGETAASAEHVPTQAIDIEKVAFLCAGSNYKIAVLQVPNPERSNHAATLMQFKSSGDGWVTTRPENPLPVQERRRRMWSPHGAVSIASTLWWFDLSWGIVSYDSDCNDSRPRLIFHRLPHGYSVRNGEMMKNIQRRRCITASQNKLLYAEIIPAATGEAAELSMWSRSRVQGRWLWEKMYTMSFDEIWGDESYKRTELPRNVPALAVVSPSNPGLVYFALEEHIFGVNIPARKLVHYEAYKLVQPRIASGRYVAAWSLQFQPAIAQALGTNQTLEEAPRLQAPGHLDQLVQRIASGNTLALGQVSMDQLLSVETVGAHGVIGVISPTAFVDSSAVKIKEVWCDEVEAVFEEISTILRDQGDEMYLVAFDTEFAIPDGLGESKGAPQTPDGHYQQLCDYVNTGDLVQVGIAFADKHYNVVGGKVFQFNIHFDPEWRQPNHSGVKFMVKSGLNLKEHAVRGIEVGRLVELLSASGAFRNNKLSLISGT</sequence>
<organism evidence="3 4">
    <name type="scientific">Digitaria exilis</name>
    <dbReference type="NCBI Taxonomy" id="1010633"/>
    <lineage>
        <taxon>Eukaryota</taxon>
        <taxon>Viridiplantae</taxon>
        <taxon>Streptophyta</taxon>
        <taxon>Embryophyta</taxon>
        <taxon>Tracheophyta</taxon>
        <taxon>Spermatophyta</taxon>
        <taxon>Magnoliopsida</taxon>
        <taxon>Liliopsida</taxon>
        <taxon>Poales</taxon>
        <taxon>Poaceae</taxon>
        <taxon>PACMAD clade</taxon>
        <taxon>Panicoideae</taxon>
        <taxon>Panicodae</taxon>
        <taxon>Paniceae</taxon>
        <taxon>Anthephorinae</taxon>
        <taxon>Digitaria</taxon>
    </lineage>
</organism>
<dbReference type="SUPFAM" id="SSF53098">
    <property type="entry name" value="Ribonuclease H-like"/>
    <property type="match status" value="1"/>
</dbReference>
<evidence type="ECO:0000313" key="4">
    <source>
        <dbReference type="Proteomes" id="UP000636709"/>
    </source>
</evidence>
<protein>
    <recommendedName>
        <fullName evidence="2">DUF1618 domain-containing protein</fullName>
    </recommendedName>
</protein>
<dbReference type="PANTHER" id="PTHR33086">
    <property type="entry name" value="OS05G0468200 PROTEIN-RELATED"/>
    <property type="match status" value="1"/>
</dbReference>
<dbReference type="EMBL" id="JACEFO010001723">
    <property type="protein sequence ID" value="KAF8716436.1"/>
    <property type="molecule type" value="Genomic_DNA"/>
</dbReference>
<feature type="compositionally biased region" description="Low complexity" evidence="1">
    <location>
        <begin position="8"/>
        <end position="20"/>
    </location>
</feature>
<dbReference type="Gene3D" id="3.30.420.10">
    <property type="entry name" value="Ribonuclease H-like superfamily/Ribonuclease H"/>
    <property type="match status" value="1"/>
</dbReference>
<keyword evidence="4" id="KW-1185">Reference proteome</keyword>
<evidence type="ECO:0000259" key="2">
    <source>
        <dbReference type="Pfam" id="PF07762"/>
    </source>
</evidence>
<dbReference type="Proteomes" id="UP000636709">
    <property type="component" value="Unassembled WGS sequence"/>
</dbReference>
<name>A0A835EUJ2_9POAL</name>
<dbReference type="Pfam" id="PF07762">
    <property type="entry name" value="DUF1618"/>
    <property type="match status" value="1"/>
</dbReference>
<evidence type="ECO:0000313" key="3">
    <source>
        <dbReference type="EMBL" id="KAF8716436.1"/>
    </source>
</evidence>
<dbReference type="InterPro" id="IPR036397">
    <property type="entry name" value="RNaseH_sf"/>
</dbReference>
<dbReference type="InterPro" id="IPR011676">
    <property type="entry name" value="DUF1618"/>
</dbReference>
<feature type="region of interest" description="Disordered" evidence="1">
    <location>
        <begin position="1"/>
        <end position="20"/>
    </location>
</feature>
<gene>
    <name evidence="3" type="ORF">HU200_026315</name>
</gene>
<dbReference type="InterPro" id="IPR012337">
    <property type="entry name" value="RNaseH-like_sf"/>
</dbReference>
<comment type="caution">
    <text evidence="3">The sequence shown here is derived from an EMBL/GenBank/DDBJ whole genome shotgun (WGS) entry which is preliminary data.</text>
</comment>